<evidence type="ECO:0000313" key="1">
    <source>
        <dbReference type="EMBL" id="KAL0455989.1"/>
    </source>
</evidence>
<comment type="caution">
    <text evidence="1">The sequence shown here is derived from an EMBL/GenBank/DDBJ whole genome shotgun (WGS) entry which is preliminary data.</text>
</comment>
<accession>A0AAW2XP90</accession>
<dbReference type="EMBL" id="JACGWN010000003">
    <property type="protein sequence ID" value="KAL0455989.1"/>
    <property type="molecule type" value="Genomic_DNA"/>
</dbReference>
<protein>
    <submittedName>
        <fullName evidence="1">Uncharacterized protein</fullName>
    </submittedName>
</protein>
<name>A0AAW2XP90_9LAMI</name>
<dbReference type="AlphaFoldDB" id="A0AAW2XP90"/>
<sequence length="117" mass="13222">MQARPLLEEGCYWANGMWVQEDRWKWHFHRNGCFTVCSAYKQAIIMRERGVASSSRPDPTSSIQRGTLWRMILSAGSPQGCSCGTCVLICCLRLKTWDVVSPISIQNVGPVACKWNL</sequence>
<proteinExistence type="predicted"/>
<organism evidence="1">
    <name type="scientific">Sesamum latifolium</name>
    <dbReference type="NCBI Taxonomy" id="2727402"/>
    <lineage>
        <taxon>Eukaryota</taxon>
        <taxon>Viridiplantae</taxon>
        <taxon>Streptophyta</taxon>
        <taxon>Embryophyta</taxon>
        <taxon>Tracheophyta</taxon>
        <taxon>Spermatophyta</taxon>
        <taxon>Magnoliopsida</taxon>
        <taxon>eudicotyledons</taxon>
        <taxon>Gunneridae</taxon>
        <taxon>Pentapetalae</taxon>
        <taxon>asterids</taxon>
        <taxon>lamiids</taxon>
        <taxon>Lamiales</taxon>
        <taxon>Pedaliaceae</taxon>
        <taxon>Sesamum</taxon>
    </lineage>
</organism>
<gene>
    <name evidence="1" type="ORF">Slati_0938100</name>
</gene>
<reference evidence="1" key="1">
    <citation type="submission" date="2020-06" db="EMBL/GenBank/DDBJ databases">
        <authorList>
            <person name="Li T."/>
            <person name="Hu X."/>
            <person name="Zhang T."/>
            <person name="Song X."/>
            <person name="Zhang H."/>
            <person name="Dai N."/>
            <person name="Sheng W."/>
            <person name="Hou X."/>
            <person name="Wei L."/>
        </authorList>
    </citation>
    <scope>NUCLEOTIDE SEQUENCE</scope>
    <source>
        <strain evidence="1">KEN1</strain>
        <tissue evidence="1">Leaf</tissue>
    </source>
</reference>
<reference evidence="1" key="2">
    <citation type="journal article" date="2024" name="Plant">
        <title>Genomic evolution and insights into agronomic trait innovations of Sesamum species.</title>
        <authorList>
            <person name="Miao H."/>
            <person name="Wang L."/>
            <person name="Qu L."/>
            <person name="Liu H."/>
            <person name="Sun Y."/>
            <person name="Le M."/>
            <person name="Wang Q."/>
            <person name="Wei S."/>
            <person name="Zheng Y."/>
            <person name="Lin W."/>
            <person name="Duan Y."/>
            <person name="Cao H."/>
            <person name="Xiong S."/>
            <person name="Wang X."/>
            <person name="Wei L."/>
            <person name="Li C."/>
            <person name="Ma Q."/>
            <person name="Ju M."/>
            <person name="Zhao R."/>
            <person name="Li G."/>
            <person name="Mu C."/>
            <person name="Tian Q."/>
            <person name="Mei H."/>
            <person name="Zhang T."/>
            <person name="Gao T."/>
            <person name="Zhang H."/>
        </authorList>
    </citation>
    <scope>NUCLEOTIDE SEQUENCE</scope>
    <source>
        <strain evidence="1">KEN1</strain>
    </source>
</reference>